<dbReference type="Gene3D" id="1.10.340.30">
    <property type="entry name" value="Hypothetical protein, domain 2"/>
    <property type="match status" value="1"/>
</dbReference>
<evidence type="ECO:0000256" key="2">
    <source>
        <dbReference type="ARBA" id="ARBA00023242"/>
    </source>
</evidence>
<gene>
    <name evidence="5" type="ORF">HPP92_007076</name>
</gene>
<comment type="caution">
    <text evidence="5">The sequence shown here is derived from an EMBL/GenBank/DDBJ whole genome shotgun (WGS) entry which is preliminary data.</text>
</comment>
<dbReference type="Pfam" id="PF00730">
    <property type="entry name" value="HhH-GPD"/>
    <property type="match status" value="1"/>
</dbReference>
<evidence type="ECO:0000256" key="1">
    <source>
        <dbReference type="ARBA" id="ARBA00004123"/>
    </source>
</evidence>
<dbReference type="SMART" id="SM00478">
    <property type="entry name" value="ENDO3c"/>
    <property type="match status" value="1"/>
</dbReference>
<reference evidence="5 6" key="1">
    <citation type="journal article" date="2020" name="Nat. Food">
        <title>A phased Vanilla planifolia genome enables genetic improvement of flavour and production.</title>
        <authorList>
            <person name="Hasing T."/>
            <person name="Tang H."/>
            <person name="Brym M."/>
            <person name="Khazi F."/>
            <person name="Huang T."/>
            <person name="Chambers A.H."/>
        </authorList>
    </citation>
    <scope>NUCLEOTIDE SEQUENCE [LARGE SCALE GENOMIC DNA]</scope>
    <source>
        <tissue evidence="5">Leaf</tissue>
    </source>
</reference>
<sequence>MDSSTVASSSTAKNCTAKFKRNRCSYLLRRGERRYQEEGEMMLKVTVGLPVVLALPAPLRREGFGSFRSSKRRNNSFVRVEIENSSASRQVPDHDHTVASTITSIDNAVCINGGSMDDADQPGHVFERSRKEAKQIRKKVSVRLETKENDTFCKSNVAENKSLDLFNDMLKSFVYCGETKPQQSIRRAAVDAVVGAAKDTSSTNYGKSTSGKAHCLLGRGGMNKKRKRATNNSTCKGTTPVIQDCTTAAESLLLVACQQGEAVTASFPELGRACASPKIVRKWKMNPMNPLAAIDEGDGLLKAVKCRGSAMTMEEKMRDAYLRVSPNNDWIPPHSPFELLQEDHMFDPWRILVICMLLNRTSGTQVRGILRRLFRLCPTAEDAVGIPVENLATIIQSLGLQNKRARAIKEMSAQYLQDGWTHVTQLHGVGKYAADAYAIFCAGKPEDVVPEDHMLITRRRRRWKEKKEKKKEKKKKKKKEKKKRRIRRRRRRRQKEKKEKEKEKKKQEEEEEEEEVAHL</sequence>
<feature type="region of interest" description="Disordered" evidence="3">
    <location>
        <begin position="452"/>
        <end position="519"/>
    </location>
</feature>
<dbReference type="EMBL" id="JADCNL010000003">
    <property type="protein sequence ID" value="KAG0488265.1"/>
    <property type="molecule type" value="Genomic_DNA"/>
</dbReference>
<feature type="domain" description="HhH-GPD" evidence="4">
    <location>
        <begin position="357"/>
        <end position="491"/>
    </location>
</feature>
<keyword evidence="2" id="KW-0539">Nucleus</keyword>
<feature type="compositionally biased region" description="Basic and acidic residues" evidence="3">
    <location>
        <begin position="496"/>
        <end position="508"/>
    </location>
</feature>
<dbReference type="GO" id="GO:0005634">
    <property type="term" value="C:nucleus"/>
    <property type="evidence" value="ECO:0007669"/>
    <property type="project" value="UniProtKB-SubCell"/>
</dbReference>
<evidence type="ECO:0000256" key="3">
    <source>
        <dbReference type="SAM" id="MobiDB-lite"/>
    </source>
</evidence>
<evidence type="ECO:0000313" key="6">
    <source>
        <dbReference type="Proteomes" id="UP000636800"/>
    </source>
</evidence>
<dbReference type="AlphaFoldDB" id="A0A835RHI2"/>
<proteinExistence type="predicted"/>
<keyword evidence="6" id="KW-1185">Reference proteome</keyword>
<feature type="compositionally biased region" description="Acidic residues" evidence="3">
    <location>
        <begin position="509"/>
        <end position="519"/>
    </location>
</feature>
<organism evidence="5 6">
    <name type="scientific">Vanilla planifolia</name>
    <name type="common">Vanilla</name>
    <dbReference type="NCBI Taxonomy" id="51239"/>
    <lineage>
        <taxon>Eukaryota</taxon>
        <taxon>Viridiplantae</taxon>
        <taxon>Streptophyta</taxon>
        <taxon>Embryophyta</taxon>
        <taxon>Tracheophyta</taxon>
        <taxon>Spermatophyta</taxon>
        <taxon>Magnoliopsida</taxon>
        <taxon>Liliopsida</taxon>
        <taxon>Asparagales</taxon>
        <taxon>Orchidaceae</taxon>
        <taxon>Vanilloideae</taxon>
        <taxon>Vanilleae</taxon>
        <taxon>Vanilla</taxon>
    </lineage>
</organism>
<feature type="compositionally biased region" description="Basic residues" evidence="3">
    <location>
        <begin position="456"/>
        <end position="495"/>
    </location>
</feature>
<protein>
    <recommendedName>
        <fullName evidence="4">HhH-GPD domain-containing protein</fullName>
    </recommendedName>
</protein>
<comment type="subcellular location">
    <subcellularLocation>
        <location evidence="1">Nucleus</location>
    </subcellularLocation>
</comment>
<evidence type="ECO:0000313" key="5">
    <source>
        <dbReference type="EMBL" id="KAG0488265.1"/>
    </source>
</evidence>
<dbReference type="InterPro" id="IPR045138">
    <property type="entry name" value="MeCP2/MBD4"/>
</dbReference>
<dbReference type="PANTHER" id="PTHR15074">
    <property type="entry name" value="METHYL-CPG-BINDING PROTEIN"/>
    <property type="match status" value="1"/>
</dbReference>
<evidence type="ECO:0000259" key="4">
    <source>
        <dbReference type="SMART" id="SM00478"/>
    </source>
</evidence>
<dbReference type="PANTHER" id="PTHR15074:SF0">
    <property type="entry name" value="METHYL-CPG-BINDING DOMAIN PROTEIN 4-LIKE PROTEIN"/>
    <property type="match status" value="1"/>
</dbReference>
<dbReference type="InterPro" id="IPR003265">
    <property type="entry name" value="HhH-GPD_domain"/>
</dbReference>
<accession>A0A835RHI2</accession>
<dbReference type="Proteomes" id="UP000636800">
    <property type="component" value="Chromosome 3"/>
</dbReference>
<dbReference type="GO" id="GO:0006284">
    <property type="term" value="P:base-excision repair"/>
    <property type="evidence" value="ECO:0007669"/>
    <property type="project" value="InterPro"/>
</dbReference>
<dbReference type="SUPFAM" id="SSF48150">
    <property type="entry name" value="DNA-glycosylase"/>
    <property type="match status" value="1"/>
</dbReference>
<name>A0A835RHI2_VANPL</name>
<dbReference type="InterPro" id="IPR011257">
    <property type="entry name" value="DNA_glycosylase"/>
</dbReference>
<dbReference type="OrthoDB" id="610608at2759"/>
<dbReference type="GO" id="GO:0003824">
    <property type="term" value="F:catalytic activity"/>
    <property type="evidence" value="ECO:0007669"/>
    <property type="project" value="InterPro"/>
</dbReference>
<dbReference type="GO" id="GO:0003677">
    <property type="term" value="F:DNA binding"/>
    <property type="evidence" value="ECO:0007669"/>
    <property type="project" value="InterPro"/>
</dbReference>